<dbReference type="InterPro" id="IPR003593">
    <property type="entry name" value="AAA+_ATPase"/>
</dbReference>
<dbReference type="InterPro" id="IPR036770">
    <property type="entry name" value="Ankyrin_rpt-contain_sf"/>
</dbReference>
<dbReference type="Gene3D" id="1.25.40.20">
    <property type="entry name" value="Ankyrin repeat-containing domain"/>
    <property type="match status" value="1"/>
</dbReference>
<proteinExistence type="predicted"/>
<dbReference type="AlphaFoldDB" id="A0A7S0A6Y5"/>
<dbReference type="Gene3D" id="3.40.50.300">
    <property type="entry name" value="P-loop containing nucleotide triphosphate hydrolases"/>
    <property type="match status" value="1"/>
</dbReference>
<dbReference type="PANTHER" id="PTHR11638:SF18">
    <property type="entry name" value="HEAT SHOCK PROTEIN 104"/>
    <property type="match status" value="1"/>
</dbReference>
<keyword evidence="2" id="KW-0067">ATP-binding</keyword>
<accession>A0A7S0A6Y5</accession>
<feature type="region of interest" description="Disordered" evidence="3">
    <location>
        <begin position="156"/>
        <end position="191"/>
    </location>
</feature>
<evidence type="ECO:0000256" key="3">
    <source>
        <dbReference type="SAM" id="MobiDB-lite"/>
    </source>
</evidence>
<reference evidence="5" key="1">
    <citation type="submission" date="2021-01" db="EMBL/GenBank/DDBJ databases">
        <authorList>
            <person name="Corre E."/>
            <person name="Pelletier E."/>
            <person name="Niang G."/>
            <person name="Scheremetjew M."/>
            <person name="Finn R."/>
            <person name="Kale V."/>
            <person name="Holt S."/>
            <person name="Cochrane G."/>
            <person name="Meng A."/>
            <person name="Brown T."/>
            <person name="Cohen L."/>
        </authorList>
    </citation>
    <scope>NUCLEOTIDE SEQUENCE</scope>
    <source>
        <strain evidence="5">Pbaha01</strain>
    </source>
</reference>
<dbReference type="SUPFAM" id="SSF48403">
    <property type="entry name" value="Ankyrin repeat"/>
    <property type="match status" value="1"/>
</dbReference>
<dbReference type="GO" id="GO:0005737">
    <property type="term" value="C:cytoplasm"/>
    <property type="evidence" value="ECO:0007669"/>
    <property type="project" value="TreeGrafter"/>
</dbReference>
<evidence type="ECO:0000313" key="5">
    <source>
        <dbReference type="EMBL" id="CAD8354888.1"/>
    </source>
</evidence>
<dbReference type="InterPro" id="IPR027417">
    <property type="entry name" value="P-loop_NTPase"/>
</dbReference>
<dbReference type="SMART" id="SM00382">
    <property type="entry name" value="AAA"/>
    <property type="match status" value="1"/>
</dbReference>
<gene>
    <name evidence="5" type="ORF">PBAH0796_LOCUS10255</name>
</gene>
<dbReference type="EMBL" id="HBEG01017016">
    <property type="protein sequence ID" value="CAD8354888.1"/>
    <property type="molecule type" value="Transcribed_RNA"/>
</dbReference>
<dbReference type="InterPro" id="IPR003959">
    <property type="entry name" value="ATPase_AAA_core"/>
</dbReference>
<dbReference type="InterPro" id="IPR050130">
    <property type="entry name" value="ClpA_ClpB"/>
</dbReference>
<dbReference type="PRINTS" id="PR00300">
    <property type="entry name" value="CLPPROTEASEA"/>
</dbReference>
<protein>
    <recommendedName>
        <fullName evidence="4">AAA+ ATPase domain-containing protein</fullName>
    </recommendedName>
</protein>
<dbReference type="Pfam" id="PF07724">
    <property type="entry name" value="AAA_2"/>
    <property type="match status" value="1"/>
</dbReference>
<evidence type="ECO:0000256" key="1">
    <source>
        <dbReference type="ARBA" id="ARBA00022741"/>
    </source>
</evidence>
<dbReference type="InterPro" id="IPR001270">
    <property type="entry name" value="ClpA/B"/>
</dbReference>
<evidence type="ECO:0000256" key="2">
    <source>
        <dbReference type="ARBA" id="ARBA00022840"/>
    </source>
</evidence>
<dbReference type="GO" id="GO:0016887">
    <property type="term" value="F:ATP hydrolysis activity"/>
    <property type="evidence" value="ECO:0007669"/>
    <property type="project" value="InterPro"/>
</dbReference>
<feature type="domain" description="AAA+ ATPase" evidence="4">
    <location>
        <begin position="371"/>
        <end position="520"/>
    </location>
</feature>
<dbReference type="Gene3D" id="1.10.8.60">
    <property type="match status" value="1"/>
</dbReference>
<dbReference type="GO" id="GO:0034605">
    <property type="term" value="P:cellular response to heat"/>
    <property type="evidence" value="ECO:0007669"/>
    <property type="project" value="TreeGrafter"/>
</dbReference>
<dbReference type="GO" id="GO:0005524">
    <property type="term" value="F:ATP binding"/>
    <property type="evidence" value="ECO:0007669"/>
    <property type="project" value="UniProtKB-KW"/>
</dbReference>
<organism evidence="5">
    <name type="scientific">Pyrodinium bahamense</name>
    <dbReference type="NCBI Taxonomy" id="73915"/>
    <lineage>
        <taxon>Eukaryota</taxon>
        <taxon>Sar</taxon>
        <taxon>Alveolata</taxon>
        <taxon>Dinophyceae</taxon>
        <taxon>Gonyaulacales</taxon>
        <taxon>Pyrocystaceae</taxon>
        <taxon>Pyrodinium</taxon>
    </lineage>
</organism>
<feature type="compositionally biased region" description="Acidic residues" evidence="3">
    <location>
        <begin position="157"/>
        <end position="190"/>
    </location>
</feature>
<keyword evidence="1" id="KW-0547">Nucleotide-binding</keyword>
<sequence length="673" mass="74148">MPVLGNCLSGQGQPAIPPLALATSALSGVRPAPATSCTQALAAGMCLLVGTLGARHRQRRRHNKVASAIQCEARGKRCLPAEVQAGDAVVVTAERGTFQQGDIGTVAVVGRVSCKVHFPNKKGLMVILKSKLAKLPQAIEEPDAFKQAHAFLKGSVEEEGEAEEHEEQEEEEEQEEKEQDEEDEQREEEDFRNCLRTLASADELHCEDGQGNTLLDLALTRQPDKKSYMRMLVSAGFRVNHKNSRGQCPLYLACTAHGLRPGQRDEIVRFLLSLGACPSSRAPWGEYITNMSCLSFTSKYWLALANSPPVRKWFRSGGVLEKLRGIGSKAGLVTLFRIRELLLTLVGQRLAATSLVDTVACWAFDLNTSPKPLFLLLAGPSGHGKTELAKALDDTLAAGDDFIKIDCAQNKDATEVFGLSGAYQGAQQGSELNNWLARHDNKVGVVLLDEFEKTGKDVWEQLLNVVDKGEYTDKRLEETGNQTRIINTTKVLFIATTNALDPAIERLVNSEHMAGDKKGLDEIQRTLERDLRPEAANKFTPAVAGRMDAIIPFLPFEEDVGKDVLNREVCVLIDMNIQRLIDRHSDKQKNGHCSIDIFIEPSDREEIRNMALEFRQPAEGARSIARNLRRWVSDPVKSKWIQGDVECGGEVKLSVRPDMRSIDVEIKSVGAVG</sequence>
<name>A0A7S0A6Y5_9DINO</name>
<evidence type="ECO:0000259" key="4">
    <source>
        <dbReference type="SMART" id="SM00382"/>
    </source>
</evidence>
<dbReference type="SUPFAM" id="SSF52540">
    <property type="entry name" value="P-loop containing nucleoside triphosphate hydrolases"/>
    <property type="match status" value="1"/>
</dbReference>
<dbReference type="PANTHER" id="PTHR11638">
    <property type="entry name" value="ATP-DEPENDENT CLP PROTEASE"/>
    <property type="match status" value="1"/>
</dbReference>